<evidence type="ECO:0000313" key="2">
    <source>
        <dbReference type="Proteomes" id="UP001206890"/>
    </source>
</evidence>
<accession>A0AAW5Q7T7</accession>
<protein>
    <recommendedName>
        <fullName evidence="3">Secreted protein</fullName>
    </recommendedName>
</protein>
<organism evidence="1 2">
    <name type="scientific">Dietzia cinnamea</name>
    <dbReference type="NCBI Taxonomy" id="321318"/>
    <lineage>
        <taxon>Bacteria</taxon>
        <taxon>Bacillati</taxon>
        <taxon>Actinomycetota</taxon>
        <taxon>Actinomycetes</taxon>
        <taxon>Mycobacteriales</taxon>
        <taxon>Dietziaceae</taxon>
        <taxon>Dietzia</taxon>
    </lineage>
</organism>
<gene>
    <name evidence="1" type="ORF">M3D93_10895</name>
</gene>
<evidence type="ECO:0000313" key="1">
    <source>
        <dbReference type="EMBL" id="MCT2118254.1"/>
    </source>
</evidence>
<dbReference type="EMBL" id="JALXTC010000050">
    <property type="protein sequence ID" value="MCT2118254.1"/>
    <property type="molecule type" value="Genomic_DNA"/>
</dbReference>
<comment type="caution">
    <text evidence="1">The sequence shown here is derived from an EMBL/GenBank/DDBJ whole genome shotgun (WGS) entry which is preliminary data.</text>
</comment>
<dbReference type="AlphaFoldDB" id="A0AAW5Q7T7"/>
<dbReference type="RefSeq" id="WP_141764110.1">
    <property type="nucleotide sequence ID" value="NZ_JAFFGT010000096.1"/>
</dbReference>
<proteinExistence type="predicted"/>
<evidence type="ECO:0008006" key="3">
    <source>
        <dbReference type="Google" id="ProtNLM"/>
    </source>
</evidence>
<reference evidence="1" key="1">
    <citation type="submission" date="2022-04" db="EMBL/GenBank/DDBJ databases">
        <title>Human microbiome associated bacterial genomes.</title>
        <authorList>
            <person name="Sandstrom S."/>
            <person name="Salamzade R."/>
            <person name="Kalan L.R."/>
        </authorList>
    </citation>
    <scope>NUCLEOTIDE SEQUENCE</scope>
    <source>
        <strain evidence="1">P3-SID1762</strain>
    </source>
</reference>
<sequence length="148" mass="15742">MKRPFNVPVWAVAVVAVTMAAGLVAGALWSSSQQSSNQAPLGPTLAESFERCEPQFDGYNVAGTVSADGTTISLQSRSSDELAVDAFRCVLDPLGIPERIWAEISQTRPIDGRQNGGWDKFDIAWSVSVPETTYGSAGVLLSVSEANH</sequence>
<name>A0AAW5Q7T7_9ACTN</name>
<dbReference type="Proteomes" id="UP001206890">
    <property type="component" value="Unassembled WGS sequence"/>
</dbReference>